<protein>
    <submittedName>
        <fullName evidence="1">Uncharacterized protein</fullName>
    </submittedName>
</protein>
<name>A0A5D4S216_9BACI</name>
<dbReference type="RefSeq" id="WP_148984649.1">
    <property type="nucleotide sequence ID" value="NZ_JBNILK010000001.1"/>
</dbReference>
<dbReference type="Proteomes" id="UP000322997">
    <property type="component" value="Unassembled WGS sequence"/>
</dbReference>
<organism evidence="1 2">
    <name type="scientific">Rossellomorea marisflavi</name>
    <dbReference type="NCBI Taxonomy" id="189381"/>
    <lineage>
        <taxon>Bacteria</taxon>
        <taxon>Bacillati</taxon>
        <taxon>Bacillota</taxon>
        <taxon>Bacilli</taxon>
        <taxon>Bacillales</taxon>
        <taxon>Bacillaceae</taxon>
        <taxon>Rossellomorea</taxon>
    </lineage>
</organism>
<dbReference type="AlphaFoldDB" id="A0A5D4S216"/>
<reference evidence="1 2" key="1">
    <citation type="submission" date="2019-08" db="EMBL/GenBank/DDBJ databases">
        <title>Bacillus genomes from the desert of Cuatro Cienegas, Coahuila.</title>
        <authorList>
            <person name="Olmedo-Alvarez G."/>
        </authorList>
    </citation>
    <scope>NUCLEOTIDE SEQUENCE [LARGE SCALE GENOMIC DNA]</scope>
    <source>
        <strain evidence="1 2">CH108_3D</strain>
    </source>
</reference>
<evidence type="ECO:0000313" key="2">
    <source>
        <dbReference type="Proteomes" id="UP000322997"/>
    </source>
</evidence>
<evidence type="ECO:0000313" key="1">
    <source>
        <dbReference type="EMBL" id="TYS56989.1"/>
    </source>
</evidence>
<gene>
    <name evidence="1" type="ORF">FZC83_05350</name>
</gene>
<dbReference type="EMBL" id="VTEQ01000001">
    <property type="protein sequence ID" value="TYS56989.1"/>
    <property type="molecule type" value="Genomic_DNA"/>
</dbReference>
<comment type="caution">
    <text evidence="1">The sequence shown here is derived from an EMBL/GenBank/DDBJ whole genome shotgun (WGS) entry which is preliminary data.</text>
</comment>
<proteinExistence type="predicted"/>
<accession>A0A5D4S216</accession>
<sequence length="101" mass="11622">MRTIKGAALIGEFNILLREMRQKLNEANIDEYVRKFERLYKRLGKFNRKNKDARFKAGFVKAEEGTGRVIDFLKGPGDPAVYKEALEMLKKAVELMPGDKT</sequence>